<accession>A0A4R1S3G2</accession>
<comment type="caution">
    <text evidence="5">The sequence shown here is derived from an EMBL/GenBank/DDBJ whole genome shotgun (WGS) entry which is preliminary data.</text>
</comment>
<dbReference type="OrthoDB" id="9804286at2"/>
<reference evidence="5 6" key="1">
    <citation type="submission" date="2019-03" db="EMBL/GenBank/DDBJ databases">
        <title>Genomic Encyclopedia of Type Strains, Phase IV (KMG-IV): sequencing the most valuable type-strain genomes for metagenomic binning, comparative biology and taxonomic classification.</title>
        <authorList>
            <person name="Goeker M."/>
        </authorList>
    </citation>
    <scope>NUCLEOTIDE SEQUENCE [LARGE SCALE GENOMIC DNA]</scope>
    <source>
        <strain evidence="5 6">LX-B</strain>
    </source>
</reference>
<evidence type="ECO:0000256" key="3">
    <source>
        <dbReference type="ARBA" id="ARBA00022840"/>
    </source>
</evidence>
<protein>
    <submittedName>
        <fullName evidence="5">Adenylyltransferase/sulfurtransferase</fullName>
    </submittedName>
</protein>
<evidence type="ECO:0000256" key="2">
    <source>
        <dbReference type="ARBA" id="ARBA00022741"/>
    </source>
</evidence>
<dbReference type="InterPro" id="IPR045886">
    <property type="entry name" value="ThiF/MoeB/HesA"/>
</dbReference>
<dbReference type="GO" id="GO:0008641">
    <property type="term" value="F:ubiquitin-like modifier activating enzyme activity"/>
    <property type="evidence" value="ECO:0007669"/>
    <property type="project" value="InterPro"/>
</dbReference>
<evidence type="ECO:0000256" key="1">
    <source>
        <dbReference type="ARBA" id="ARBA00022679"/>
    </source>
</evidence>
<evidence type="ECO:0000313" key="5">
    <source>
        <dbReference type="EMBL" id="TCL73160.1"/>
    </source>
</evidence>
<dbReference type="GO" id="GO:0016779">
    <property type="term" value="F:nucleotidyltransferase activity"/>
    <property type="evidence" value="ECO:0007669"/>
    <property type="project" value="UniProtKB-KW"/>
</dbReference>
<dbReference type="SUPFAM" id="SSF69572">
    <property type="entry name" value="Activating enzymes of the ubiquitin-like proteins"/>
    <property type="match status" value="1"/>
</dbReference>
<evidence type="ECO:0000259" key="4">
    <source>
        <dbReference type="Pfam" id="PF00899"/>
    </source>
</evidence>
<name>A0A4R1S3G2_HYDET</name>
<keyword evidence="6" id="KW-1185">Reference proteome</keyword>
<dbReference type="Proteomes" id="UP000295008">
    <property type="component" value="Unassembled WGS sequence"/>
</dbReference>
<keyword evidence="3" id="KW-0067">ATP-binding</keyword>
<dbReference type="PANTHER" id="PTHR10953:SF102">
    <property type="entry name" value="ADENYLYLTRANSFERASE AND SULFURTRANSFERASE MOCS3"/>
    <property type="match status" value="1"/>
</dbReference>
<sequence>MDQTTLRYSRQLILDGFGPAGQEKLRRAKVLVIGAGGLGSPALLYLAAAGVGRLGVADCDAVTFSNLNRQIIHDSTDIGRPKTESAAAKIGRLNPEVAVIRHDLRLNIDNVEELIRDYDLVLDATDNFTARYLISDCCYLLGKPVIEGAAVGYDGVLMTIIPGQTPCYRCLYPQPPADGVLPTCSDTGILGMAAGIIGTTQALEAVKLILGTGTTLAGRILTFDALTTGFRQVPWQRRAECPLCGENPSITELVEYKIQCRTKEVL</sequence>
<dbReference type="GO" id="GO:0004792">
    <property type="term" value="F:thiosulfate-cyanide sulfurtransferase activity"/>
    <property type="evidence" value="ECO:0007669"/>
    <property type="project" value="TreeGrafter"/>
</dbReference>
<keyword evidence="1 5" id="KW-0808">Transferase</keyword>
<dbReference type="FunFam" id="3.40.50.720:FF:000033">
    <property type="entry name" value="Adenylyltransferase and sulfurtransferase MOCS3"/>
    <property type="match status" value="1"/>
</dbReference>
<dbReference type="CDD" id="cd00757">
    <property type="entry name" value="ThiF_MoeB_HesA_family"/>
    <property type="match status" value="1"/>
</dbReference>
<dbReference type="Gene3D" id="3.40.50.720">
    <property type="entry name" value="NAD(P)-binding Rossmann-like Domain"/>
    <property type="match status" value="1"/>
</dbReference>
<organism evidence="5 6">
    <name type="scientific">Hydrogenispora ethanolica</name>
    <dbReference type="NCBI Taxonomy" id="1082276"/>
    <lineage>
        <taxon>Bacteria</taxon>
        <taxon>Bacillati</taxon>
        <taxon>Bacillota</taxon>
        <taxon>Hydrogenispora</taxon>
    </lineage>
</organism>
<gene>
    <name evidence="5" type="ORF">EDC14_100522</name>
</gene>
<proteinExistence type="predicted"/>
<dbReference type="Pfam" id="PF00899">
    <property type="entry name" value="ThiF"/>
    <property type="match status" value="1"/>
</dbReference>
<dbReference type="InterPro" id="IPR035985">
    <property type="entry name" value="Ubiquitin-activating_enz"/>
</dbReference>
<dbReference type="AlphaFoldDB" id="A0A4R1S3G2"/>
<feature type="domain" description="THIF-type NAD/FAD binding fold" evidence="4">
    <location>
        <begin position="8"/>
        <end position="242"/>
    </location>
</feature>
<keyword evidence="2" id="KW-0547">Nucleotide-binding</keyword>
<dbReference type="PANTHER" id="PTHR10953">
    <property type="entry name" value="UBIQUITIN-ACTIVATING ENZYME E1"/>
    <property type="match status" value="1"/>
</dbReference>
<dbReference type="NCBIfam" id="NF004281">
    <property type="entry name" value="PRK05690.1"/>
    <property type="match status" value="1"/>
</dbReference>
<dbReference type="GO" id="GO:0005737">
    <property type="term" value="C:cytoplasm"/>
    <property type="evidence" value="ECO:0007669"/>
    <property type="project" value="TreeGrafter"/>
</dbReference>
<evidence type="ECO:0000313" key="6">
    <source>
        <dbReference type="Proteomes" id="UP000295008"/>
    </source>
</evidence>
<dbReference type="InterPro" id="IPR000594">
    <property type="entry name" value="ThiF_NAD_FAD-bd"/>
</dbReference>
<dbReference type="EMBL" id="SLUN01000005">
    <property type="protein sequence ID" value="TCL73160.1"/>
    <property type="molecule type" value="Genomic_DNA"/>
</dbReference>
<keyword evidence="5" id="KW-0548">Nucleotidyltransferase</keyword>
<dbReference type="GO" id="GO:0005524">
    <property type="term" value="F:ATP binding"/>
    <property type="evidence" value="ECO:0007669"/>
    <property type="project" value="UniProtKB-KW"/>
</dbReference>